<evidence type="ECO:0000313" key="2">
    <source>
        <dbReference type="Proteomes" id="UP000023430"/>
    </source>
</evidence>
<reference evidence="1 2" key="1">
    <citation type="submission" date="2014-01" db="EMBL/GenBank/DDBJ databases">
        <title>Roseivivax isoporae LMG 25204 Genome Sequencing.</title>
        <authorList>
            <person name="Lai Q."/>
            <person name="Li G."/>
            <person name="Shao Z."/>
        </authorList>
    </citation>
    <scope>NUCLEOTIDE SEQUENCE [LARGE SCALE GENOMIC DNA]</scope>
    <source>
        <strain evidence="1 2">LMG 25204</strain>
    </source>
</reference>
<evidence type="ECO:0000313" key="1">
    <source>
        <dbReference type="EMBL" id="ETX26596.1"/>
    </source>
</evidence>
<dbReference type="AlphaFoldDB" id="X7F3D7"/>
<feature type="non-terminal residue" evidence="1">
    <location>
        <position position="90"/>
    </location>
</feature>
<dbReference type="Proteomes" id="UP000023430">
    <property type="component" value="Unassembled WGS sequence"/>
</dbReference>
<keyword evidence="2" id="KW-1185">Reference proteome</keyword>
<dbReference type="STRING" id="1449351.RISW2_21760"/>
<comment type="caution">
    <text evidence="1">The sequence shown here is derived from an EMBL/GenBank/DDBJ whole genome shotgun (WGS) entry which is preliminary data.</text>
</comment>
<proteinExistence type="predicted"/>
<accession>X7F3D7</accession>
<protein>
    <submittedName>
        <fullName evidence="1">Uncharacterized protein</fullName>
    </submittedName>
</protein>
<gene>
    <name evidence="1" type="ORF">RISW2_21760</name>
</gene>
<dbReference type="eggNOG" id="ENOG502ZC3B">
    <property type="taxonomic scope" value="Bacteria"/>
</dbReference>
<dbReference type="EMBL" id="JAME01000074">
    <property type="protein sequence ID" value="ETX26596.1"/>
    <property type="molecule type" value="Genomic_DNA"/>
</dbReference>
<sequence>MSFFPEGFDPRDDRVGMLDLCAIDTPDGPARFIVGTDGRFTDTAGEVWHGSTLLSVDQLQMTINDVAPRGALVLSYFQDPDAPSLASELR</sequence>
<organism evidence="1 2">
    <name type="scientific">Roseivivax isoporae LMG 25204</name>
    <dbReference type="NCBI Taxonomy" id="1449351"/>
    <lineage>
        <taxon>Bacteria</taxon>
        <taxon>Pseudomonadati</taxon>
        <taxon>Pseudomonadota</taxon>
        <taxon>Alphaproteobacteria</taxon>
        <taxon>Rhodobacterales</taxon>
        <taxon>Roseobacteraceae</taxon>
        <taxon>Roseivivax</taxon>
    </lineage>
</organism>
<name>X7F3D7_9RHOB</name>